<dbReference type="Proteomes" id="UP000000546">
    <property type="component" value="Chromosome"/>
</dbReference>
<dbReference type="NCBIfam" id="TIGR00045">
    <property type="entry name" value="glycerate kinase"/>
    <property type="match status" value="1"/>
</dbReference>
<keyword evidence="2 4" id="KW-0808">Transferase</keyword>
<evidence type="ECO:0000256" key="1">
    <source>
        <dbReference type="ARBA" id="ARBA00006284"/>
    </source>
</evidence>
<keyword evidence="6" id="KW-1185">Reference proteome</keyword>
<evidence type="ECO:0000256" key="3">
    <source>
        <dbReference type="ARBA" id="ARBA00022777"/>
    </source>
</evidence>
<gene>
    <name evidence="5" type="ordered locus">Psyc_1342</name>
</gene>
<keyword evidence="3 4" id="KW-0418">Kinase</keyword>
<dbReference type="PANTHER" id="PTHR21599">
    <property type="entry name" value="GLYCERATE KINASE"/>
    <property type="match status" value="1"/>
</dbReference>
<evidence type="ECO:0000256" key="2">
    <source>
        <dbReference type="ARBA" id="ARBA00022679"/>
    </source>
</evidence>
<dbReference type="OrthoDB" id="9774290at2"/>
<proteinExistence type="inferred from homology"/>
<dbReference type="GO" id="GO:0008887">
    <property type="term" value="F:glycerate kinase activity"/>
    <property type="evidence" value="ECO:0007669"/>
    <property type="project" value="UniProtKB-UniRule"/>
</dbReference>
<dbReference type="HOGENOM" id="CLU_028255_0_1_6"/>
<reference evidence="5 6" key="1">
    <citation type="journal article" date="2010" name="Appl. Environ. Microbiol.">
        <title>The genome sequence of Psychrobacter arcticus 273-4, a psychroactive Siberian permafrost bacterium, reveals mechanisms for adaptation to low-temperature growth.</title>
        <authorList>
            <person name="Ayala-del-Rio H.L."/>
            <person name="Chain P.S."/>
            <person name="Grzymski J.J."/>
            <person name="Ponder M.A."/>
            <person name="Ivanova N."/>
            <person name="Bergholz P.W."/>
            <person name="Di Bartolo G."/>
            <person name="Hauser L."/>
            <person name="Land M."/>
            <person name="Bakermans C."/>
            <person name="Rodrigues D."/>
            <person name="Klappenbach J."/>
            <person name="Zarka D."/>
            <person name="Larimer F."/>
            <person name="Richardson P."/>
            <person name="Murray A."/>
            <person name="Thomashow M."/>
            <person name="Tiedje J.M."/>
        </authorList>
    </citation>
    <scope>NUCLEOTIDE SEQUENCE [LARGE SCALE GENOMIC DNA]</scope>
    <source>
        <strain evidence="6">DSM 17307 / VKM B-2377 / 273-4</strain>
    </source>
</reference>
<comment type="similarity">
    <text evidence="1 4">Belongs to the glycerate kinase type-1 family.</text>
</comment>
<accession>Q4FS17</accession>
<dbReference type="Pfam" id="PF02595">
    <property type="entry name" value="Gly_kinase"/>
    <property type="match status" value="1"/>
</dbReference>
<dbReference type="EMBL" id="CP000082">
    <property type="protein sequence ID" value="AAZ19191.1"/>
    <property type="molecule type" value="Genomic_DNA"/>
</dbReference>
<dbReference type="Gene3D" id="3.90.1510.10">
    <property type="entry name" value="Glycerate kinase, domain 2"/>
    <property type="match status" value="1"/>
</dbReference>
<dbReference type="Gene3D" id="3.40.50.10350">
    <property type="entry name" value="Glycerate kinase, domain 1"/>
    <property type="match status" value="1"/>
</dbReference>
<evidence type="ECO:0000313" key="6">
    <source>
        <dbReference type="Proteomes" id="UP000000546"/>
    </source>
</evidence>
<sequence>MKILIAPDSFKESLEALDVCHAIQSGFSQVFPDADYKLLPMADGGEGTSTVLSYVLGGYWKEVVVNDPLMRPISAKYLLLPDATAVIEISQACGLHLLTIAERNPVVASSYGVGELITDALNEGVKRIIIGLGGSATNDAGLGMLTALGMTFHDSDDNTLAQGGGALTNLQRLDATSFHASLLETVFEVACDVTNPLCGELGASAIFGPQKGASSQQVNTLDQALSHFASVCEQHGYQDYQEIAGAGAAGGLGYALMSFCQAELKSGFDTIAEVANLSQHIADADLVITGEGKLDAQSAMGKVAGGVSHLAKLSHIPVIAICGSVDSLEPTQTSQFDVIMPSIQKLDTIDNVFKSAYRNIETTATNIAAAIKLGQSIK</sequence>
<evidence type="ECO:0000313" key="5">
    <source>
        <dbReference type="EMBL" id="AAZ19191.1"/>
    </source>
</evidence>
<dbReference type="AlphaFoldDB" id="Q4FS17"/>
<evidence type="ECO:0000256" key="4">
    <source>
        <dbReference type="PIRNR" id="PIRNR006078"/>
    </source>
</evidence>
<dbReference type="RefSeq" id="WP_011280612.1">
    <property type="nucleotide sequence ID" value="NC_007204.1"/>
</dbReference>
<organism evidence="5 6">
    <name type="scientific">Psychrobacter arcticus (strain DSM 17307 / VKM B-2377 / 273-4)</name>
    <dbReference type="NCBI Taxonomy" id="259536"/>
    <lineage>
        <taxon>Bacteria</taxon>
        <taxon>Pseudomonadati</taxon>
        <taxon>Pseudomonadota</taxon>
        <taxon>Gammaproteobacteria</taxon>
        <taxon>Moraxellales</taxon>
        <taxon>Moraxellaceae</taxon>
        <taxon>Psychrobacter</taxon>
    </lineage>
</organism>
<name>Q4FS17_PSYA2</name>
<dbReference type="PANTHER" id="PTHR21599:SF0">
    <property type="entry name" value="GLYCERATE KINASE"/>
    <property type="match status" value="1"/>
</dbReference>
<dbReference type="STRING" id="259536.Psyc_1342"/>
<dbReference type="KEGG" id="par:Psyc_1342"/>
<protein>
    <submittedName>
        <fullName evidence="5">Probable glycerate kinase</fullName>
        <ecNumber evidence="5">2.7.1.31</ecNumber>
    </submittedName>
</protein>
<dbReference type="InterPro" id="IPR018193">
    <property type="entry name" value="Glyc_kinase_flavodox-like_fold"/>
</dbReference>
<dbReference type="eggNOG" id="COG1929">
    <property type="taxonomic scope" value="Bacteria"/>
</dbReference>
<dbReference type="InterPro" id="IPR018197">
    <property type="entry name" value="Glycerate_kinase_RE-like"/>
</dbReference>
<dbReference type="InterPro" id="IPR004381">
    <property type="entry name" value="Glycerate_kinase"/>
</dbReference>
<dbReference type="EC" id="2.7.1.31" evidence="5"/>
<dbReference type="GO" id="GO:0031388">
    <property type="term" value="P:organic acid phosphorylation"/>
    <property type="evidence" value="ECO:0007669"/>
    <property type="project" value="UniProtKB-UniRule"/>
</dbReference>
<dbReference type="InterPro" id="IPR036129">
    <property type="entry name" value="Glycerate_kinase_sf"/>
</dbReference>
<dbReference type="SUPFAM" id="SSF110738">
    <property type="entry name" value="Glycerate kinase I"/>
    <property type="match status" value="1"/>
</dbReference>
<dbReference type="PIRSF" id="PIRSF006078">
    <property type="entry name" value="GlxK"/>
    <property type="match status" value="1"/>
</dbReference>